<evidence type="ECO:0000256" key="7">
    <source>
        <dbReference type="ARBA" id="ARBA00022989"/>
    </source>
</evidence>
<keyword evidence="6" id="KW-0448">Lipopolysaccharide biosynthesis</keyword>
<evidence type="ECO:0000256" key="6">
    <source>
        <dbReference type="ARBA" id="ARBA00022985"/>
    </source>
</evidence>
<evidence type="ECO:0000313" key="10">
    <source>
        <dbReference type="EMBL" id="KKN25949.1"/>
    </source>
</evidence>
<dbReference type="GO" id="GO:0009103">
    <property type="term" value="P:lipopolysaccharide biosynthetic process"/>
    <property type="evidence" value="ECO:0007669"/>
    <property type="project" value="UniProtKB-KW"/>
</dbReference>
<evidence type="ECO:0000256" key="9">
    <source>
        <dbReference type="ARBA" id="ARBA00023315"/>
    </source>
</evidence>
<dbReference type="GO" id="GO:0005886">
    <property type="term" value="C:plasma membrane"/>
    <property type="evidence" value="ECO:0007669"/>
    <property type="project" value="UniProtKB-SubCell"/>
</dbReference>
<comment type="caution">
    <text evidence="10">The sequence shown here is derived from an EMBL/GenBank/DDBJ whole genome shotgun (WGS) entry which is preliminary data.</text>
</comment>
<evidence type="ECO:0000256" key="2">
    <source>
        <dbReference type="ARBA" id="ARBA00022475"/>
    </source>
</evidence>
<evidence type="ECO:0000256" key="1">
    <source>
        <dbReference type="ARBA" id="ARBA00004533"/>
    </source>
</evidence>
<dbReference type="GO" id="GO:0009245">
    <property type="term" value="P:lipid A biosynthetic process"/>
    <property type="evidence" value="ECO:0007669"/>
    <property type="project" value="InterPro"/>
</dbReference>
<keyword evidence="4" id="KW-0808">Transferase</keyword>
<dbReference type="PANTHER" id="PTHR30606">
    <property type="entry name" value="LIPID A BIOSYNTHESIS LAUROYL ACYLTRANSFERASE"/>
    <property type="match status" value="1"/>
</dbReference>
<accession>A0A0F9P778</accession>
<keyword evidence="3" id="KW-0997">Cell inner membrane</keyword>
<dbReference type="CDD" id="cd07984">
    <property type="entry name" value="LPLAT_LABLAT-like"/>
    <property type="match status" value="1"/>
</dbReference>
<evidence type="ECO:0000256" key="5">
    <source>
        <dbReference type="ARBA" id="ARBA00022692"/>
    </source>
</evidence>
<dbReference type="PIRSF" id="PIRSF026649">
    <property type="entry name" value="MsbB"/>
    <property type="match status" value="1"/>
</dbReference>
<keyword evidence="8" id="KW-0472">Membrane</keyword>
<dbReference type="Pfam" id="PF03279">
    <property type="entry name" value="Lip_A_acyltrans"/>
    <property type="match status" value="1"/>
</dbReference>
<name>A0A0F9P778_9ZZZZ</name>
<protein>
    <recommendedName>
        <fullName evidence="11">Lipid A biosynthesis lauroyl acyltransferase</fullName>
    </recommendedName>
</protein>
<proteinExistence type="inferred from homology"/>
<sequence>MKIFQKQFLHPRFWPSWLGLLFMRLSIYLPVKAQLFAGRCMAWIMTPLMRTRKKIARRNLELCFPELTDKQRTELLKENFRTMGMMLIETALSWWASDERLQKRVQYEGLEHLDAALAKGKGVILLTGHFTSMELGGRLIMLKHPCYVMFRELNNQLFNAVMMQARTYHSEGIVMRDDPRPMVRALKKNKIVWYAPDQDFGRKRSVFATFFGVPAATVPATSRIVKMSGAVIIPFVPRREKDGRYTLSLSAPLANFPTGDDVADAQVINDLIEKEVRKTPAQYLWIHRRFKTQAEGNKGAIYKVKKQMK</sequence>
<comment type="subcellular location">
    <subcellularLocation>
        <location evidence="1">Cell inner membrane</location>
    </subcellularLocation>
</comment>
<evidence type="ECO:0000256" key="8">
    <source>
        <dbReference type="ARBA" id="ARBA00023136"/>
    </source>
</evidence>
<dbReference type="InterPro" id="IPR011920">
    <property type="entry name" value="Lipid_A_LpxL_LpxP"/>
</dbReference>
<dbReference type="InterPro" id="IPR004960">
    <property type="entry name" value="LipA_acyltrans"/>
</dbReference>
<dbReference type="PANTHER" id="PTHR30606:SF9">
    <property type="entry name" value="LIPID A BIOSYNTHESIS LAUROYLTRANSFERASE"/>
    <property type="match status" value="1"/>
</dbReference>
<organism evidence="10">
    <name type="scientific">marine sediment metagenome</name>
    <dbReference type="NCBI Taxonomy" id="412755"/>
    <lineage>
        <taxon>unclassified sequences</taxon>
        <taxon>metagenomes</taxon>
        <taxon>ecological metagenomes</taxon>
    </lineage>
</organism>
<evidence type="ECO:0008006" key="11">
    <source>
        <dbReference type="Google" id="ProtNLM"/>
    </source>
</evidence>
<keyword evidence="9" id="KW-0012">Acyltransferase</keyword>
<evidence type="ECO:0000256" key="3">
    <source>
        <dbReference type="ARBA" id="ARBA00022519"/>
    </source>
</evidence>
<reference evidence="10" key="1">
    <citation type="journal article" date="2015" name="Nature">
        <title>Complex archaea that bridge the gap between prokaryotes and eukaryotes.</title>
        <authorList>
            <person name="Spang A."/>
            <person name="Saw J.H."/>
            <person name="Jorgensen S.L."/>
            <person name="Zaremba-Niedzwiedzka K."/>
            <person name="Martijn J."/>
            <person name="Lind A.E."/>
            <person name="van Eijk R."/>
            <person name="Schleper C."/>
            <person name="Guy L."/>
            <person name="Ettema T.J."/>
        </authorList>
    </citation>
    <scope>NUCLEOTIDE SEQUENCE</scope>
</reference>
<keyword evidence="2" id="KW-1003">Cell membrane</keyword>
<dbReference type="GO" id="GO:0016746">
    <property type="term" value="F:acyltransferase activity"/>
    <property type="evidence" value="ECO:0007669"/>
    <property type="project" value="UniProtKB-KW"/>
</dbReference>
<evidence type="ECO:0000256" key="4">
    <source>
        <dbReference type="ARBA" id="ARBA00022679"/>
    </source>
</evidence>
<dbReference type="AlphaFoldDB" id="A0A0F9P778"/>
<dbReference type="HAMAP" id="MF_01942">
    <property type="entry name" value="Lipid_A_LpxL_LpxP"/>
    <property type="match status" value="1"/>
</dbReference>
<keyword evidence="5" id="KW-0812">Transmembrane</keyword>
<keyword evidence="7" id="KW-1133">Transmembrane helix</keyword>
<dbReference type="NCBIfam" id="TIGR02207">
    <property type="entry name" value="lipid_A_htrB"/>
    <property type="match status" value="1"/>
</dbReference>
<gene>
    <name evidence="10" type="ORF">LCGC14_0879620</name>
</gene>
<dbReference type="EMBL" id="LAZR01002758">
    <property type="protein sequence ID" value="KKN25949.1"/>
    <property type="molecule type" value="Genomic_DNA"/>
</dbReference>